<dbReference type="SUPFAM" id="SSF55729">
    <property type="entry name" value="Acyl-CoA N-acyltransferases (Nat)"/>
    <property type="match status" value="1"/>
</dbReference>
<dbReference type="RefSeq" id="WP_011767436.1">
    <property type="nucleotide sequence ID" value="NC_008702.1"/>
</dbReference>
<dbReference type="InterPro" id="IPR051531">
    <property type="entry name" value="N-acetyltransferase"/>
</dbReference>
<dbReference type="PROSITE" id="PS51186">
    <property type="entry name" value="GNAT"/>
    <property type="match status" value="1"/>
</dbReference>
<proteinExistence type="predicted"/>
<dbReference type="STRING" id="62928.azo3714"/>
<feature type="domain" description="N-acetyltransferase" evidence="1">
    <location>
        <begin position="12"/>
        <end position="179"/>
    </location>
</feature>
<dbReference type="InterPro" id="IPR016181">
    <property type="entry name" value="Acyl_CoA_acyltransferase"/>
</dbReference>
<dbReference type="Gene3D" id="3.40.630.30">
    <property type="match status" value="1"/>
</dbReference>
<dbReference type="Proteomes" id="UP000002588">
    <property type="component" value="Chromosome"/>
</dbReference>
<sequence>MAEIIEFESKRLHLRQWRRTDREPFAALNADPRVMEFLPSPLTRTQSDALADRCELLIQERGWGFWVAETKADRQFIGFVGLHVPAPELPFSPCVEIGWRLAFPFWGQGFALEGARAVLDVGFNHIKLPEIVSFTATLNHRSRALMERLGMVASGTFEHPQVPEGSALRPHYLYRLPRSRYVA</sequence>
<evidence type="ECO:0000313" key="3">
    <source>
        <dbReference type="Proteomes" id="UP000002588"/>
    </source>
</evidence>
<dbReference type="PANTHER" id="PTHR43792:SF1">
    <property type="entry name" value="N-ACETYLTRANSFERASE DOMAIN-CONTAINING PROTEIN"/>
    <property type="match status" value="1"/>
</dbReference>
<name>A1KBX4_AZOSB</name>
<dbReference type="PANTHER" id="PTHR43792">
    <property type="entry name" value="GNAT FAMILY, PUTATIVE (AFU_ORTHOLOGUE AFUA_3G00765)-RELATED-RELATED"/>
    <property type="match status" value="1"/>
</dbReference>
<dbReference type="AlphaFoldDB" id="A1KBX4"/>
<evidence type="ECO:0000259" key="1">
    <source>
        <dbReference type="PROSITE" id="PS51186"/>
    </source>
</evidence>
<organism evidence="2 3">
    <name type="scientific">Azoarcus sp. (strain BH72)</name>
    <dbReference type="NCBI Taxonomy" id="418699"/>
    <lineage>
        <taxon>Bacteria</taxon>
        <taxon>Pseudomonadati</taxon>
        <taxon>Pseudomonadota</taxon>
        <taxon>Betaproteobacteria</taxon>
        <taxon>Rhodocyclales</taxon>
        <taxon>Zoogloeaceae</taxon>
        <taxon>Azoarcus</taxon>
    </lineage>
</organism>
<keyword evidence="3" id="KW-1185">Reference proteome</keyword>
<dbReference type="HOGENOM" id="CLU_013985_3_1_4"/>
<reference evidence="2 3" key="1">
    <citation type="journal article" date="2006" name="Nat. Biotechnol.">
        <title>Complete genome of the mutualistic, N2-fixing grass endophyte Azoarcus sp. strain BH72.</title>
        <authorList>
            <person name="Krause A."/>
            <person name="Ramakumar A."/>
            <person name="Bartels D."/>
            <person name="Battistoni F."/>
            <person name="Bekel T."/>
            <person name="Boch J."/>
            <person name="Boehm M."/>
            <person name="Friedrich F."/>
            <person name="Hurek T."/>
            <person name="Krause L."/>
            <person name="Linke B."/>
            <person name="McHardy A.C."/>
            <person name="Sarkar A."/>
            <person name="Schneiker S."/>
            <person name="Syed A.A."/>
            <person name="Thauer R."/>
            <person name="Vorhoelter F.-J."/>
            <person name="Weidner S."/>
            <person name="Puehler A."/>
            <person name="Reinhold-Hurek B."/>
            <person name="Kaiser O."/>
            <person name="Goesmann A."/>
        </authorList>
    </citation>
    <scope>NUCLEOTIDE SEQUENCE [LARGE SCALE GENOMIC DNA]</scope>
    <source>
        <strain evidence="2 3">BH72</strain>
    </source>
</reference>
<dbReference type="KEGG" id="azo:azo3714"/>
<gene>
    <name evidence="2" type="ordered locus">azo3714</name>
</gene>
<accession>A1KBX4</accession>
<dbReference type="Pfam" id="PF13302">
    <property type="entry name" value="Acetyltransf_3"/>
    <property type="match status" value="1"/>
</dbReference>
<dbReference type="EMBL" id="AM406670">
    <property type="protein sequence ID" value="CAL96330.1"/>
    <property type="molecule type" value="Genomic_DNA"/>
</dbReference>
<dbReference type="InterPro" id="IPR000182">
    <property type="entry name" value="GNAT_dom"/>
</dbReference>
<dbReference type="GO" id="GO:0016747">
    <property type="term" value="F:acyltransferase activity, transferring groups other than amino-acyl groups"/>
    <property type="evidence" value="ECO:0007669"/>
    <property type="project" value="InterPro"/>
</dbReference>
<protein>
    <submittedName>
        <fullName evidence="2">Probable Acetyltransferase protein</fullName>
    </submittedName>
</protein>
<dbReference type="eggNOG" id="COG1670">
    <property type="taxonomic scope" value="Bacteria"/>
</dbReference>
<evidence type="ECO:0000313" key="2">
    <source>
        <dbReference type="EMBL" id="CAL96330.1"/>
    </source>
</evidence>